<dbReference type="CDD" id="cd17753">
    <property type="entry name" value="MCM2"/>
    <property type="match status" value="1"/>
</dbReference>
<keyword evidence="6" id="KW-0158">Chromosome</keyword>
<dbReference type="GO" id="GO:0008270">
    <property type="term" value="F:zinc ion binding"/>
    <property type="evidence" value="ECO:0007669"/>
    <property type="project" value="UniProtKB-KW"/>
</dbReference>
<evidence type="ECO:0000313" key="25">
    <source>
        <dbReference type="EMBL" id="DBA18510.1"/>
    </source>
</evidence>
<accession>A0AAV3A4R5</accession>
<keyword evidence="11" id="KW-0378">Hydrolase</keyword>
<dbReference type="InterPro" id="IPR027925">
    <property type="entry name" value="MCM_N"/>
</dbReference>
<evidence type="ECO:0000256" key="12">
    <source>
        <dbReference type="ARBA" id="ARBA00022806"/>
    </source>
</evidence>
<evidence type="ECO:0000256" key="23">
    <source>
        <dbReference type="SAM" id="MobiDB-lite"/>
    </source>
</evidence>
<dbReference type="InterPro" id="IPR018525">
    <property type="entry name" value="MCM_CS"/>
</dbReference>
<dbReference type="GO" id="GO:0043138">
    <property type="term" value="F:3'-5' DNA helicase activity"/>
    <property type="evidence" value="ECO:0007669"/>
    <property type="project" value="TreeGrafter"/>
</dbReference>
<evidence type="ECO:0000256" key="4">
    <source>
        <dbReference type="ARBA" id="ARBA00012551"/>
    </source>
</evidence>
<feature type="compositionally biased region" description="Polar residues" evidence="23">
    <location>
        <begin position="1"/>
        <end position="28"/>
    </location>
</feature>
<evidence type="ECO:0000256" key="3">
    <source>
        <dbReference type="ARBA" id="ARBA00008010"/>
    </source>
</evidence>
<dbReference type="PROSITE" id="PS00847">
    <property type="entry name" value="MCM_1"/>
    <property type="match status" value="1"/>
</dbReference>
<dbReference type="PANTHER" id="PTHR11630:SF44">
    <property type="entry name" value="DNA REPLICATION LICENSING FACTOR MCM2"/>
    <property type="match status" value="1"/>
</dbReference>
<dbReference type="FunFam" id="2.20.28.10:FF:000002">
    <property type="entry name" value="DNA helicase"/>
    <property type="match status" value="1"/>
</dbReference>
<keyword evidence="12" id="KW-0347">Helicase</keyword>
<dbReference type="EC" id="3.6.4.12" evidence="4"/>
<dbReference type="Pfam" id="PF17855">
    <property type="entry name" value="MCM_lid"/>
    <property type="match status" value="1"/>
</dbReference>
<evidence type="ECO:0000259" key="24">
    <source>
        <dbReference type="PROSITE" id="PS50051"/>
    </source>
</evidence>
<dbReference type="Proteomes" id="UP001181693">
    <property type="component" value="Unassembled WGS sequence"/>
</dbReference>
<dbReference type="SUPFAM" id="SSF50249">
    <property type="entry name" value="Nucleic acid-binding proteins"/>
    <property type="match status" value="1"/>
</dbReference>
<dbReference type="FunFam" id="3.30.1640.10:FF:000005">
    <property type="entry name" value="DNA helicase"/>
    <property type="match status" value="1"/>
</dbReference>
<dbReference type="AlphaFoldDB" id="A0AAV3A4R5"/>
<dbReference type="InterPro" id="IPR041562">
    <property type="entry name" value="MCM_lid"/>
</dbReference>
<evidence type="ECO:0000256" key="16">
    <source>
        <dbReference type="ARBA" id="ARBA00023242"/>
    </source>
</evidence>
<dbReference type="GO" id="GO:0000727">
    <property type="term" value="P:double-strand break repair via break-induced replication"/>
    <property type="evidence" value="ECO:0007669"/>
    <property type="project" value="TreeGrafter"/>
</dbReference>
<evidence type="ECO:0000256" key="5">
    <source>
        <dbReference type="ARBA" id="ARBA00018925"/>
    </source>
</evidence>
<evidence type="ECO:0000313" key="26">
    <source>
        <dbReference type="Proteomes" id="UP001181693"/>
    </source>
</evidence>
<feature type="domain" description="MCM C-terminal AAA(+) ATPase" evidence="24">
    <location>
        <begin position="460"/>
        <end position="666"/>
    </location>
</feature>
<dbReference type="InterPro" id="IPR059098">
    <property type="entry name" value="WHD_MCM2"/>
</dbReference>
<evidence type="ECO:0000256" key="18">
    <source>
        <dbReference type="ARBA" id="ARBA00048432"/>
    </source>
</evidence>
<dbReference type="Pfam" id="PF14551">
    <property type="entry name" value="MCM_N"/>
    <property type="match status" value="1"/>
</dbReference>
<evidence type="ECO:0000256" key="1">
    <source>
        <dbReference type="ARBA" id="ARBA00004123"/>
    </source>
</evidence>
<keyword evidence="16" id="KW-0539">Nucleus</keyword>
<keyword evidence="15" id="KW-0238">DNA-binding</keyword>
<dbReference type="Pfam" id="PF12619">
    <property type="entry name" value="MCM2_N"/>
    <property type="match status" value="1"/>
</dbReference>
<evidence type="ECO:0000256" key="8">
    <source>
        <dbReference type="ARBA" id="ARBA00022723"/>
    </source>
</evidence>
<dbReference type="PRINTS" id="PR01658">
    <property type="entry name" value="MCMPROTEIN2"/>
</dbReference>
<comment type="catalytic activity">
    <reaction evidence="18">
        <text>ATP + H2O = ADP + phosphate + H(+)</text>
        <dbReference type="Rhea" id="RHEA:13065"/>
        <dbReference type="ChEBI" id="CHEBI:15377"/>
        <dbReference type="ChEBI" id="CHEBI:15378"/>
        <dbReference type="ChEBI" id="CHEBI:30616"/>
        <dbReference type="ChEBI" id="CHEBI:43474"/>
        <dbReference type="ChEBI" id="CHEBI:456216"/>
        <dbReference type="EC" id="3.6.4.12"/>
    </reaction>
    <physiologicalReaction direction="left-to-right" evidence="18">
        <dbReference type="Rhea" id="RHEA:13066"/>
    </physiologicalReaction>
</comment>
<comment type="subunit">
    <text evidence="20">Component of the mcm2-7 complex (RLF-M). The complex forms a toroidal hexameric ring with the proposed subunit order mcm2-mcm6-mcm4-mcm7-mcm3-mcm5. Component of the replisome complex. Component of the CMG helicase complex, composed of the mcm2-7 complex, the GINS complex and cdc45.</text>
</comment>
<keyword evidence="7" id="KW-0235">DNA replication</keyword>
<comment type="subcellular location">
    <subcellularLocation>
        <location evidence="2">Chromosome</location>
    </subcellularLocation>
    <subcellularLocation>
        <location evidence="1">Nucleus</location>
    </subcellularLocation>
</comment>
<evidence type="ECO:0000256" key="17">
    <source>
        <dbReference type="ARBA" id="ARBA00023306"/>
    </source>
</evidence>
<comment type="caution">
    <text evidence="25">The sequence shown here is derived from an EMBL/GenBank/DDBJ whole genome shotgun (WGS) entry which is preliminary data.</text>
</comment>
<dbReference type="GO" id="GO:1902975">
    <property type="term" value="P:mitotic DNA replication initiation"/>
    <property type="evidence" value="ECO:0007669"/>
    <property type="project" value="TreeGrafter"/>
</dbReference>
<keyword evidence="8" id="KW-0479">Metal-binding</keyword>
<evidence type="ECO:0000256" key="22">
    <source>
        <dbReference type="ARBA" id="ARBA00078186"/>
    </source>
</evidence>
<dbReference type="GO" id="GO:0005524">
    <property type="term" value="F:ATP binding"/>
    <property type="evidence" value="ECO:0007669"/>
    <property type="project" value="UniProtKB-KW"/>
</dbReference>
<reference evidence="25" key="1">
    <citation type="thesis" date="2020" institute="ProQuest LLC" country="789 East Eisenhower Parkway, Ann Arbor, MI, USA">
        <title>Comparative Genomics and Chromosome Evolution.</title>
        <authorList>
            <person name="Mudd A.B."/>
        </authorList>
    </citation>
    <scope>NUCLEOTIDE SEQUENCE</scope>
    <source>
        <strain evidence="25">1538</strain>
        <tissue evidence="25">Blood</tissue>
    </source>
</reference>
<feature type="compositionally biased region" description="Acidic residues" evidence="23">
    <location>
        <begin position="48"/>
        <end position="60"/>
    </location>
</feature>
<name>A0AAV3A4R5_PYXAD</name>
<dbReference type="PROSITE" id="PS50051">
    <property type="entry name" value="MCM_2"/>
    <property type="match status" value="1"/>
</dbReference>
<evidence type="ECO:0000256" key="6">
    <source>
        <dbReference type="ARBA" id="ARBA00022454"/>
    </source>
</evidence>
<dbReference type="GO" id="GO:0003697">
    <property type="term" value="F:single-stranded DNA binding"/>
    <property type="evidence" value="ECO:0007669"/>
    <property type="project" value="TreeGrafter"/>
</dbReference>
<keyword evidence="14" id="KW-0067">ATP-binding</keyword>
<evidence type="ECO:0000256" key="9">
    <source>
        <dbReference type="ARBA" id="ARBA00022741"/>
    </source>
</evidence>
<dbReference type="FunFam" id="3.40.50.300:FF:000138">
    <property type="entry name" value="DNA helicase"/>
    <property type="match status" value="1"/>
</dbReference>
<evidence type="ECO:0000256" key="14">
    <source>
        <dbReference type="ARBA" id="ARBA00022840"/>
    </source>
</evidence>
<keyword evidence="26" id="KW-1185">Reference proteome</keyword>
<dbReference type="SMART" id="SM00350">
    <property type="entry name" value="MCM"/>
    <property type="match status" value="1"/>
</dbReference>
<comment type="function">
    <text evidence="19">Acts as a component of the MCM2-7 complex (MCM complex) which is the replicative helicase essential for 'once per cell cycle' DNA replication initiation and elongation in eukaryotic cells. Core component of CDC45-MCM-GINS (CMG) helicase, the molecular machine that unwinds template DNA during replication, and around which the replisome is built. The active ATPase sites in the MCM2-7 ring are formed through the interaction surfaces of two neighboring subunits such that a critical structure of a conserved arginine finger motif is provided in trans relative to the ATP-binding site of the Walker A box of the adjacent subunit. The six ATPase active sites, however, are likely to contribute differentially to the complex helicase activity. Required for the entry in S phase and for cell division.</text>
</comment>
<sequence length="888" mass="100325">MADSSESYIIATSPQTGSRRGDAFTSSPGRDLPPFEDESENLLGDEGLPVEEEDDGEELIGDGMERDYRPISELDIYEAEGLDDDEDVEEMTASQREAAEQAMRVRDRETGRDMGRMRRGLLYDSDDEEEDRPARKRRLAERAAEGAPEEDEEMIESIENLEDMKGYSVREWVSMAATRLEIFHRFKNFLRTHVDEHGHNVFKEKISDMCKDNKESLVVNYEDLAAREHVLAYFLPEAPAEMLKIFDEAAKEVVLVMYPKYDRIAREIHVRISHLPLVEELRSLRQLHLNQLIRTSGVVTSCTGVLPQLSMVKYNCNKCNFILGPFFQSQNQEVKPGSCPECQSLGPFEINMEETVYQNYQRITIQESPGKVAAGRLPRSKDAILLADLVDSCKPGDEIELTGIYHNNYDGSLNTASGFPVFATVILANHITKKDDKVAVGELTDEDVKAIVALSKDERIGERIFASIAPSIYGHEDIKRGLALALFGGEAKNPGGKHKVRGDINVLLCGDPGTAKSQFLKYVEKVASRAVFTTGQGASAVGLTAYVQRHPVSKEWTLEAGALVLADRGVCLIDEFDKMNDQDRTSIHEAMEQQSISISKAGIVTSLQARCTVIAAANPIGGRYDPSLTFSENVDLTEPIVSRFDILCVVRDTVDPVQDEMLARFVVGSHIKHHPSNKDLANGDLEEMVLPNTFGVEPIPQEVLKKYIIYAKEKVRPKLNQMDQDKVARMYSDLRKESMATGSIPITVRHIESMIRMAEAHARIHLRDYVVEDDVNMAIRVMLESFIDTQKFSVMRSMRKTFARYLAFRRDNNELLLFILKQLVAEQVTYQRNRYGAQQDTIEVSEKDLVEKARQINIHNLSAFYDSELFKMNRFTHDVKKKLIVQQF</sequence>
<dbReference type="Gene3D" id="3.40.50.300">
    <property type="entry name" value="P-loop containing nucleotide triphosphate hydrolases"/>
    <property type="match status" value="1"/>
</dbReference>
<feature type="region of interest" description="Disordered" evidence="23">
    <location>
        <begin position="103"/>
        <end position="153"/>
    </location>
</feature>
<keyword evidence="17" id="KW-0131">Cell cycle</keyword>
<evidence type="ECO:0000256" key="15">
    <source>
        <dbReference type="ARBA" id="ARBA00023125"/>
    </source>
</evidence>
<dbReference type="InterPro" id="IPR001208">
    <property type="entry name" value="MCM_dom"/>
</dbReference>
<protein>
    <recommendedName>
        <fullName evidence="5">DNA replication licensing factor MCM2</fullName>
        <ecNumber evidence="4">3.6.4.12</ecNumber>
    </recommendedName>
    <alternativeName>
        <fullName evidence="21">DNA replication licensing factor mcm2</fullName>
    </alternativeName>
    <alternativeName>
        <fullName evidence="22">Minichromosome maintenance protein 2</fullName>
    </alternativeName>
</protein>
<dbReference type="Gene3D" id="2.20.28.10">
    <property type="match status" value="1"/>
</dbReference>
<dbReference type="InterPro" id="IPR008045">
    <property type="entry name" value="MCM2"/>
</dbReference>
<dbReference type="InterPro" id="IPR012340">
    <property type="entry name" value="NA-bd_OB-fold"/>
</dbReference>
<dbReference type="GO" id="GO:0017116">
    <property type="term" value="F:single-stranded DNA helicase activity"/>
    <property type="evidence" value="ECO:0007669"/>
    <property type="project" value="TreeGrafter"/>
</dbReference>
<dbReference type="SUPFAM" id="SSF52540">
    <property type="entry name" value="P-loop containing nucleoside triphosphate hydrolases"/>
    <property type="match status" value="1"/>
</dbReference>
<organism evidence="25 26">
    <name type="scientific">Pyxicephalus adspersus</name>
    <name type="common">African bullfrog</name>
    <dbReference type="NCBI Taxonomy" id="30357"/>
    <lineage>
        <taxon>Eukaryota</taxon>
        <taxon>Metazoa</taxon>
        <taxon>Chordata</taxon>
        <taxon>Craniata</taxon>
        <taxon>Vertebrata</taxon>
        <taxon>Euteleostomi</taxon>
        <taxon>Amphibia</taxon>
        <taxon>Batrachia</taxon>
        <taxon>Anura</taxon>
        <taxon>Neobatrachia</taxon>
        <taxon>Ranoidea</taxon>
        <taxon>Pyxicephalidae</taxon>
        <taxon>Pyxicephalinae</taxon>
        <taxon>Pyxicephalus</taxon>
    </lineage>
</organism>
<dbReference type="InterPro" id="IPR027417">
    <property type="entry name" value="P-loop_NTPase"/>
</dbReference>
<evidence type="ECO:0000256" key="11">
    <source>
        <dbReference type="ARBA" id="ARBA00022801"/>
    </source>
</evidence>
<dbReference type="Pfam" id="PF00493">
    <property type="entry name" value="MCM"/>
    <property type="match status" value="1"/>
</dbReference>
<dbReference type="Gene3D" id="3.30.1640.10">
    <property type="entry name" value="mini-chromosome maintenance (MCM) complex, chain A, domain 1"/>
    <property type="match status" value="1"/>
</dbReference>
<keyword evidence="9" id="KW-0547">Nucleotide-binding</keyword>
<dbReference type="GO" id="GO:0042555">
    <property type="term" value="C:MCM complex"/>
    <property type="evidence" value="ECO:0007669"/>
    <property type="project" value="InterPro"/>
</dbReference>
<dbReference type="GO" id="GO:0030174">
    <property type="term" value="P:regulation of DNA-templated DNA replication initiation"/>
    <property type="evidence" value="ECO:0007669"/>
    <property type="project" value="UniProtKB-ARBA"/>
</dbReference>
<evidence type="ECO:0000256" key="2">
    <source>
        <dbReference type="ARBA" id="ARBA00004286"/>
    </source>
</evidence>
<feature type="region of interest" description="Disordered" evidence="23">
    <location>
        <begin position="1"/>
        <end position="70"/>
    </location>
</feature>
<dbReference type="Pfam" id="PF23669">
    <property type="entry name" value="WHD_MCM2"/>
    <property type="match status" value="1"/>
</dbReference>
<evidence type="ECO:0000256" key="10">
    <source>
        <dbReference type="ARBA" id="ARBA00022771"/>
    </source>
</evidence>
<dbReference type="GO" id="GO:0000228">
    <property type="term" value="C:nuclear chromosome"/>
    <property type="evidence" value="ECO:0007669"/>
    <property type="project" value="UniProtKB-ARBA"/>
</dbReference>
<keyword evidence="10" id="KW-0863">Zinc-finger</keyword>
<dbReference type="InterPro" id="IPR033762">
    <property type="entry name" value="MCM_OB"/>
</dbReference>
<comment type="similarity">
    <text evidence="3">Belongs to the MCM family.</text>
</comment>
<dbReference type="InterPro" id="IPR031327">
    <property type="entry name" value="MCM"/>
</dbReference>
<evidence type="ECO:0000256" key="21">
    <source>
        <dbReference type="ARBA" id="ARBA00074927"/>
    </source>
</evidence>
<evidence type="ECO:0000256" key="20">
    <source>
        <dbReference type="ARBA" id="ARBA00062499"/>
    </source>
</evidence>
<feature type="compositionally biased region" description="Basic and acidic residues" evidence="23">
    <location>
        <begin position="103"/>
        <end position="116"/>
    </location>
</feature>
<dbReference type="GO" id="GO:0016787">
    <property type="term" value="F:hydrolase activity"/>
    <property type="evidence" value="ECO:0007669"/>
    <property type="project" value="UniProtKB-KW"/>
</dbReference>
<dbReference type="PANTHER" id="PTHR11630">
    <property type="entry name" value="DNA REPLICATION LICENSING FACTOR MCM FAMILY MEMBER"/>
    <property type="match status" value="1"/>
</dbReference>
<dbReference type="Gene3D" id="2.40.50.140">
    <property type="entry name" value="Nucleic acid-binding proteins"/>
    <property type="match status" value="1"/>
</dbReference>
<dbReference type="Pfam" id="PF17207">
    <property type="entry name" value="MCM_OB"/>
    <property type="match status" value="1"/>
</dbReference>
<evidence type="ECO:0000256" key="7">
    <source>
        <dbReference type="ARBA" id="ARBA00022705"/>
    </source>
</evidence>
<dbReference type="EMBL" id="DYDO01000009">
    <property type="protein sequence ID" value="DBA18510.1"/>
    <property type="molecule type" value="Genomic_DNA"/>
</dbReference>
<keyword evidence="13" id="KW-0862">Zinc</keyword>
<evidence type="ECO:0000256" key="19">
    <source>
        <dbReference type="ARBA" id="ARBA00054613"/>
    </source>
</evidence>
<proteinExistence type="inferred from homology"/>
<dbReference type="PRINTS" id="PR01657">
    <property type="entry name" value="MCMFAMILY"/>
</dbReference>
<gene>
    <name evidence="25" type="ORF">GDO54_016747</name>
</gene>
<evidence type="ECO:0000256" key="13">
    <source>
        <dbReference type="ARBA" id="ARBA00022833"/>
    </source>
</evidence>